<keyword evidence="2" id="KW-1185">Reference proteome</keyword>
<evidence type="ECO:0000313" key="2">
    <source>
        <dbReference type="Proteomes" id="UP001056120"/>
    </source>
</evidence>
<evidence type="ECO:0000313" key="1">
    <source>
        <dbReference type="EMBL" id="KAI3786510.1"/>
    </source>
</evidence>
<accession>A0ACB9GSP1</accession>
<gene>
    <name evidence="1" type="ORF">L1987_40248</name>
</gene>
<reference evidence="1 2" key="2">
    <citation type="journal article" date="2022" name="Mol. Ecol. Resour.">
        <title>The genomes of chicory, endive, great burdock and yacon provide insights into Asteraceae paleo-polyploidization history and plant inulin production.</title>
        <authorList>
            <person name="Fan W."/>
            <person name="Wang S."/>
            <person name="Wang H."/>
            <person name="Wang A."/>
            <person name="Jiang F."/>
            <person name="Liu H."/>
            <person name="Zhao H."/>
            <person name="Xu D."/>
            <person name="Zhang Y."/>
        </authorList>
    </citation>
    <scope>NUCLEOTIDE SEQUENCE [LARGE SCALE GENOMIC DNA]</scope>
    <source>
        <strain evidence="2">cv. Yunnan</strain>
        <tissue evidence="1">Leaves</tissue>
    </source>
</reference>
<dbReference type="EMBL" id="CM042030">
    <property type="protein sequence ID" value="KAI3786510.1"/>
    <property type="molecule type" value="Genomic_DNA"/>
</dbReference>
<name>A0ACB9GSP1_9ASTR</name>
<proteinExistence type="predicted"/>
<reference evidence="2" key="1">
    <citation type="journal article" date="2022" name="Mol. Ecol. Resour.">
        <title>The genomes of chicory, endive, great burdock and yacon provide insights into Asteraceae palaeo-polyploidization history and plant inulin production.</title>
        <authorList>
            <person name="Fan W."/>
            <person name="Wang S."/>
            <person name="Wang H."/>
            <person name="Wang A."/>
            <person name="Jiang F."/>
            <person name="Liu H."/>
            <person name="Zhao H."/>
            <person name="Xu D."/>
            <person name="Zhang Y."/>
        </authorList>
    </citation>
    <scope>NUCLEOTIDE SEQUENCE [LARGE SCALE GENOMIC DNA]</scope>
    <source>
        <strain evidence="2">cv. Yunnan</strain>
    </source>
</reference>
<dbReference type="Proteomes" id="UP001056120">
    <property type="component" value="Linkage Group LG13"/>
</dbReference>
<sequence>MFGAVVMSIRRAGMFASLILMMFLLTGGYYVQAVTEFAIIRYRELKRRVERSLDAARNGSGVSFVGLHLSS</sequence>
<comment type="caution">
    <text evidence="1">The sequence shown here is derived from an EMBL/GenBank/DDBJ whole genome shotgun (WGS) entry which is preliminary data.</text>
</comment>
<organism evidence="1 2">
    <name type="scientific">Smallanthus sonchifolius</name>
    <dbReference type="NCBI Taxonomy" id="185202"/>
    <lineage>
        <taxon>Eukaryota</taxon>
        <taxon>Viridiplantae</taxon>
        <taxon>Streptophyta</taxon>
        <taxon>Embryophyta</taxon>
        <taxon>Tracheophyta</taxon>
        <taxon>Spermatophyta</taxon>
        <taxon>Magnoliopsida</taxon>
        <taxon>eudicotyledons</taxon>
        <taxon>Gunneridae</taxon>
        <taxon>Pentapetalae</taxon>
        <taxon>asterids</taxon>
        <taxon>campanulids</taxon>
        <taxon>Asterales</taxon>
        <taxon>Asteraceae</taxon>
        <taxon>Asteroideae</taxon>
        <taxon>Heliantheae alliance</taxon>
        <taxon>Millerieae</taxon>
        <taxon>Smallanthus</taxon>
    </lineage>
</organism>
<protein>
    <submittedName>
        <fullName evidence="1">Uncharacterized protein</fullName>
    </submittedName>
</protein>